<dbReference type="RefSeq" id="WP_170135821.1">
    <property type="nucleotide sequence ID" value="NZ_FOMX01000007.1"/>
</dbReference>
<organism evidence="2 3">
    <name type="scientific">Nannocystis exedens</name>
    <dbReference type="NCBI Taxonomy" id="54"/>
    <lineage>
        <taxon>Bacteria</taxon>
        <taxon>Pseudomonadati</taxon>
        <taxon>Myxococcota</taxon>
        <taxon>Polyangia</taxon>
        <taxon>Nannocystales</taxon>
        <taxon>Nannocystaceae</taxon>
        <taxon>Nannocystis</taxon>
    </lineage>
</organism>
<dbReference type="STRING" id="54.SAMN02745121_02794"/>
<dbReference type="InterPro" id="IPR036736">
    <property type="entry name" value="ACP-like_sf"/>
</dbReference>
<gene>
    <name evidence="2" type="ORF">SAMN02745121_02794</name>
</gene>
<keyword evidence="3" id="KW-1185">Reference proteome</keyword>
<dbReference type="InterPro" id="IPR009081">
    <property type="entry name" value="PP-bd_ACP"/>
</dbReference>
<sequence length="93" mass="10401">MTEAASPTYEAVLAKIFAYFDENLAEKPATPVSEQSHLIQDLRLDSMQSFEMVSDLEDHFGITMPMELFQHVVTVGDVAREVVKVIAQERGEA</sequence>
<dbReference type="Gene3D" id="1.10.1200.10">
    <property type="entry name" value="ACP-like"/>
    <property type="match status" value="1"/>
</dbReference>
<dbReference type="Pfam" id="PF00550">
    <property type="entry name" value="PP-binding"/>
    <property type="match status" value="1"/>
</dbReference>
<dbReference type="EMBL" id="FOMX01000007">
    <property type="protein sequence ID" value="SFE03810.1"/>
    <property type="molecule type" value="Genomic_DNA"/>
</dbReference>
<proteinExistence type="predicted"/>
<evidence type="ECO:0000313" key="2">
    <source>
        <dbReference type="EMBL" id="SFE03810.1"/>
    </source>
</evidence>
<dbReference type="PROSITE" id="PS50075">
    <property type="entry name" value="CARRIER"/>
    <property type="match status" value="1"/>
</dbReference>
<feature type="domain" description="Carrier" evidence="1">
    <location>
        <begin position="7"/>
        <end position="86"/>
    </location>
</feature>
<evidence type="ECO:0000259" key="1">
    <source>
        <dbReference type="PROSITE" id="PS50075"/>
    </source>
</evidence>
<protein>
    <submittedName>
        <fullName evidence="2">Phosphopantetheine attachment site</fullName>
    </submittedName>
</protein>
<evidence type="ECO:0000313" key="3">
    <source>
        <dbReference type="Proteomes" id="UP000199400"/>
    </source>
</evidence>
<dbReference type="Proteomes" id="UP000199400">
    <property type="component" value="Unassembled WGS sequence"/>
</dbReference>
<dbReference type="SUPFAM" id="SSF47336">
    <property type="entry name" value="ACP-like"/>
    <property type="match status" value="1"/>
</dbReference>
<name>A0A1I1XEK3_9BACT</name>
<dbReference type="AlphaFoldDB" id="A0A1I1XEK3"/>
<reference evidence="3" key="1">
    <citation type="submission" date="2016-10" db="EMBL/GenBank/DDBJ databases">
        <authorList>
            <person name="Varghese N."/>
            <person name="Submissions S."/>
        </authorList>
    </citation>
    <scope>NUCLEOTIDE SEQUENCE [LARGE SCALE GENOMIC DNA]</scope>
    <source>
        <strain evidence="3">ATCC 25963</strain>
    </source>
</reference>
<accession>A0A1I1XEK3</accession>